<reference evidence="1" key="1">
    <citation type="submission" date="2018-07" db="EMBL/GenBank/DDBJ databases">
        <authorList>
            <person name="Quirk P.G."/>
            <person name="Krulwich T.A."/>
        </authorList>
    </citation>
    <scope>NUCLEOTIDE SEQUENCE</scope>
</reference>
<name>A0A336MTR8_CULSO</name>
<protein>
    <submittedName>
        <fullName evidence="1">CSON007001 protein</fullName>
    </submittedName>
</protein>
<accession>A0A336MTR8</accession>
<dbReference type="EMBL" id="UFQT01002642">
    <property type="protein sequence ID" value="SSX33832.1"/>
    <property type="molecule type" value="Genomic_DNA"/>
</dbReference>
<organism evidence="1">
    <name type="scientific">Culicoides sonorensis</name>
    <name type="common">Biting midge</name>
    <dbReference type="NCBI Taxonomy" id="179676"/>
    <lineage>
        <taxon>Eukaryota</taxon>
        <taxon>Metazoa</taxon>
        <taxon>Ecdysozoa</taxon>
        <taxon>Arthropoda</taxon>
        <taxon>Hexapoda</taxon>
        <taxon>Insecta</taxon>
        <taxon>Pterygota</taxon>
        <taxon>Neoptera</taxon>
        <taxon>Endopterygota</taxon>
        <taxon>Diptera</taxon>
        <taxon>Nematocera</taxon>
        <taxon>Chironomoidea</taxon>
        <taxon>Ceratopogonidae</taxon>
        <taxon>Ceratopogoninae</taxon>
        <taxon>Culicoides</taxon>
        <taxon>Monoculicoides</taxon>
    </lineage>
</organism>
<evidence type="ECO:0000313" key="1">
    <source>
        <dbReference type="EMBL" id="SSX33832.1"/>
    </source>
</evidence>
<dbReference type="AlphaFoldDB" id="A0A336MTR8"/>
<sequence length="60" mass="7011">MKHKSKFSISELYSTKSFCDESTTGTKKNIQHVKALSIYELTTTTQIKFNWKVIIKLEKK</sequence>
<dbReference type="VEuPathDB" id="VectorBase:CSON007001"/>
<gene>
    <name evidence="1" type="primary">CSON007001</name>
</gene>
<proteinExistence type="predicted"/>